<gene>
    <name evidence="2" type="ORF">FDQ92_10695</name>
</gene>
<feature type="chain" id="PRO_5020548255" evidence="1">
    <location>
        <begin position="22"/>
        <end position="265"/>
    </location>
</feature>
<dbReference type="EMBL" id="CP040098">
    <property type="protein sequence ID" value="QCQ22591.1"/>
    <property type="molecule type" value="Genomic_DNA"/>
</dbReference>
<proteinExistence type="predicted"/>
<reference evidence="2 3" key="1">
    <citation type="submission" date="2019-05" db="EMBL/GenBank/DDBJ databases">
        <title>The Complete Genome Sequence of the n-alkane-degrading Desulfoglaeba alkanexedens ALDC reveals multiple alkylsuccinate synthase gene clusters.</title>
        <authorList>
            <person name="Callaghan A.V."/>
            <person name="Davidova I.A."/>
            <person name="Duncan K.E."/>
            <person name="Morris B."/>
            <person name="McInerney M.J."/>
        </authorList>
    </citation>
    <scope>NUCLEOTIDE SEQUENCE [LARGE SCALE GENOMIC DNA]</scope>
    <source>
        <strain evidence="2 3">ALDC</strain>
    </source>
</reference>
<reference evidence="2 3" key="2">
    <citation type="submission" date="2019-05" db="EMBL/GenBank/DDBJ databases">
        <authorList>
            <person name="Suflita J.M."/>
            <person name="Marks C.R."/>
        </authorList>
    </citation>
    <scope>NUCLEOTIDE SEQUENCE [LARGE SCALE GENOMIC DNA]</scope>
    <source>
        <strain evidence="2 3">ALDC</strain>
    </source>
</reference>
<accession>A0A4V1ERR8</accession>
<dbReference type="RefSeq" id="WP_137424875.1">
    <property type="nucleotide sequence ID" value="NZ_CP040098.1"/>
</dbReference>
<dbReference type="Proteomes" id="UP000298602">
    <property type="component" value="Chromosome"/>
</dbReference>
<dbReference type="KEGG" id="dax:FDQ92_10695"/>
<organism evidence="2 3">
    <name type="scientific">Desulfoglaeba alkanexedens ALDC</name>
    <dbReference type="NCBI Taxonomy" id="980445"/>
    <lineage>
        <taxon>Bacteria</taxon>
        <taxon>Pseudomonadati</taxon>
        <taxon>Thermodesulfobacteriota</taxon>
        <taxon>Syntrophobacteria</taxon>
        <taxon>Syntrophobacterales</taxon>
        <taxon>Syntrophobacteraceae</taxon>
        <taxon>Desulfoglaeba</taxon>
    </lineage>
</organism>
<dbReference type="OrthoDB" id="9780723at2"/>
<evidence type="ECO:0000256" key="1">
    <source>
        <dbReference type="SAM" id="SignalP"/>
    </source>
</evidence>
<dbReference type="AlphaFoldDB" id="A0A4V1ERR8"/>
<dbReference type="Pfam" id="PF10670">
    <property type="entry name" value="DUF4198"/>
    <property type="match status" value="1"/>
</dbReference>
<name>A0A4V1ERR8_9BACT</name>
<sequence>MRKIVVAATILSLLLATPALAHFQMIYTPESALVQGSEISLDLVFTHPFEAGHTMDMGQPEQFFVVRKGKKTDLLPTLKPMVWTSLTNSGAAYETTFKLRGMGDNAFCLVPAPYYEKQEDIYIQQITKLIVNTGGFPTDWDAPVGLPAEIVPLDKPYALWTGNVFRGVVLSDGKPVPNAEIEVEYLNHAPLPEKNAFAKEAEVEAPQDAFVTMGIRANADGEFVFGIPRAGWWGFCALGVGPAKTFEGKELSQDAVIWVQARDMK</sequence>
<dbReference type="InterPro" id="IPR019613">
    <property type="entry name" value="DUF4198"/>
</dbReference>
<keyword evidence="3" id="KW-1185">Reference proteome</keyword>
<evidence type="ECO:0000313" key="3">
    <source>
        <dbReference type="Proteomes" id="UP000298602"/>
    </source>
</evidence>
<keyword evidence="1" id="KW-0732">Signal</keyword>
<feature type="signal peptide" evidence="1">
    <location>
        <begin position="1"/>
        <end position="21"/>
    </location>
</feature>
<evidence type="ECO:0000313" key="2">
    <source>
        <dbReference type="EMBL" id="QCQ22591.1"/>
    </source>
</evidence>
<protein>
    <submittedName>
        <fullName evidence="2">DUF4198 domain-containing protein</fullName>
    </submittedName>
</protein>